<keyword evidence="3" id="KW-1185">Reference proteome</keyword>
<evidence type="ECO:0000313" key="3">
    <source>
        <dbReference type="Proteomes" id="UP001642464"/>
    </source>
</evidence>
<feature type="compositionally biased region" description="Low complexity" evidence="1">
    <location>
        <begin position="71"/>
        <end position="82"/>
    </location>
</feature>
<evidence type="ECO:0000313" key="2">
    <source>
        <dbReference type="EMBL" id="CAK9013675.1"/>
    </source>
</evidence>
<feature type="region of interest" description="Disordered" evidence="1">
    <location>
        <begin position="57"/>
        <end position="82"/>
    </location>
</feature>
<feature type="non-terminal residue" evidence="2">
    <location>
        <position position="82"/>
    </location>
</feature>
<sequence length="82" mass="8558">HAGRGRSAGARGEGGGGRTRSSREEGRWPLWFQERAACRAARGAGAELRSRRARRRLGRGVSLRSDGRLGRAGASTGSAGGV</sequence>
<reference evidence="2 3" key="1">
    <citation type="submission" date="2024-02" db="EMBL/GenBank/DDBJ databases">
        <authorList>
            <person name="Chen Y."/>
            <person name="Shah S."/>
            <person name="Dougan E. K."/>
            <person name="Thang M."/>
            <person name="Chan C."/>
        </authorList>
    </citation>
    <scope>NUCLEOTIDE SEQUENCE [LARGE SCALE GENOMIC DNA]</scope>
</reference>
<feature type="compositionally biased region" description="Low complexity" evidence="1">
    <location>
        <begin position="1"/>
        <end position="10"/>
    </location>
</feature>
<feature type="region of interest" description="Disordered" evidence="1">
    <location>
        <begin position="1"/>
        <end position="27"/>
    </location>
</feature>
<accession>A0ABP0JGZ2</accession>
<dbReference type="EMBL" id="CAXAMM010007258">
    <property type="protein sequence ID" value="CAK9013675.1"/>
    <property type="molecule type" value="Genomic_DNA"/>
</dbReference>
<organism evidence="2 3">
    <name type="scientific">Durusdinium trenchii</name>
    <dbReference type="NCBI Taxonomy" id="1381693"/>
    <lineage>
        <taxon>Eukaryota</taxon>
        <taxon>Sar</taxon>
        <taxon>Alveolata</taxon>
        <taxon>Dinophyceae</taxon>
        <taxon>Suessiales</taxon>
        <taxon>Symbiodiniaceae</taxon>
        <taxon>Durusdinium</taxon>
    </lineage>
</organism>
<feature type="non-terminal residue" evidence="2">
    <location>
        <position position="1"/>
    </location>
</feature>
<dbReference type="Proteomes" id="UP001642464">
    <property type="component" value="Unassembled WGS sequence"/>
</dbReference>
<proteinExistence type="predicted"/>
<protein>
    <submittedName>
        <fullName evidence="2">Uncharacterized protein</fullName>
    </submittedName>
</protein>
<evidence type="ECO:0000256" key="1">
    <source>
        <dbReference type="SAM" id="MobiDB-lite"/>
    </source>
</evidence>
<name>A0ABP0JGZ2_9DINO</name>
<comment type="caution">
    <text evidence="2">The sequence shown here is derived from an EMBL/GenBank/DDBJ whole genome shotgun (WGS) entry which is preliminary data.</text>
</comment>
<gene>
    <name evidence="2" type="ORF">SCF082_LOCUS12034</name>
</gene>